<evidence type="ECO:0000313" key="4">
    <source>
        <dbReference type="EMBL" id="AYD89223.1"/>
    </source>
</evidence>
<evidence type="ECO:0000259" key="3">
    <source>
        <dbReference type="Pfam" id="PF02518"/>
    </source>
</evidence>
<reference evidence="4 5" key="1">
    <citation type="submission" date="2018-09" db="EMBL/GenBank/DDBJ databases">
        <authorList>
            <person name="Li J."/>
        </authorList>
    </citation>
    <scope>NUCLEOTIDE SEQUENCE [LARGE SCALE GENOMIC DNA]</scope>
    <source>
        <strain evidence="4 5">2129</strain>
    </source>
</reference>
<keyword evidence="4" id="KW-0418">Kinase</keyword>
<keyword evidence="2" id="KW-0472">Membrane</keyword>
<dbReference type="RefSeq" id="WP_120203670.1">
    <property type="nucleotide sequence ID" value="NZ_CP032514.1"/>
</dbReference>
<organism evidence="4 5">
    <name type="scientific">Actinomyces lilanjuaniae</name>
    <dbReference type="NCBI Taxonomy" id="2321394"/>
    <lineage>
        <taxon>Bacteria</taxon>
        <taxon>Bacillati</taxon>
        <taxon>Actinomycetota</taxon>
        <taxon>Actinomycetes</taxon>
        <taxon>Actinomycetales</taxon>
        <taxon>Actinomycetaceae</taxon>
        <taxon>Actinomyces</taxon>
    </lineage>
</organism>
<feature type="transmembrane region" description="Helical" evidence="2">
    <location>
        <begin position="86"/>
        <end position="113"/>
    </location>
</feature>
<dbReference type="GO" id="GO:0016301">
    <property type="term" value="F:kinase activity"/>
    <property type="evidence" value="ECO:0007669"/>
    <property type="project" value="UniProtKB-KW"/>
</dbReference>
<gene>
    <name evidence="4" type="ORF">D5R93_02590</name>
</gene>
<dbReference type="Gene3D" id="3.30.565.10">
    <property type="entry name" value="Histidine kinase-like ATPase, C-terminal domain"/>
    <property type="match status" value="1"/>
</dbReference>
<feature type="domain" description="Histidine kinase/HSP90-like ATPase" evidence="3">
    <location>
        <begin position="323"/>
        <end position="430"/>
    </location>
</feature>
<accession>A0ABM6Z250</accession>
<proteinExistence type="predicted"/>
<keyword evidence="2" id="KW-1133">Transmembrane helix</keyword>
<keyword evidence="5" id="KW-1185">Reference proteome</keyword>
<sequence length="436" mass="47083">MRRYYRIVTVISGPSDVIAVPTAWSRIFSRIPPRAAALARPSFFDTWQPTTRTHLLHAGLAVFLVLVSVVDTAASGTATSLGLTIFNALCLPLASCLPLVGAVTSLAVTTAALAVPDSVGLTATSAYWGPLVLLASRGYHPGAVWSLATTSLLSSIFLGGLTSLDALTAFVIVGAPCMTLGLTLRHQRQKSDEAARQRRERRGLRQRLLVSELHDTVVRNLTHAVMQAEQAKIARPEDLELTRTLDSVIGPVRSATGQLRYLLRAMSSASGNEALLLLSTTPPRPLEETLAQAEQILTQRDTTLEVTGLEALDTAAIGPGMRQQITRVLAELIENAVKYASVHGRVTLLLETDGGTLECMCTNTRDPTRHQPPRRQAGHRHRAEAEQETQQQQVVSSGLGLDTARRRIESLGGALTTTHTPRRWTTAFSIPLTPAI</sequence>
<evidence type="ECO:0000256" key="2">
    <source>
        <dbReference type="SAM" id="Phobius"/>
    </source>
</evidence>
<dbReference type="Proteomes" id="UP000273001">
    <property type="component" value="Chromosome"/>
</dbReference>
<dbReference type="Pfam" id="PF02518">
    <property type="entry name" value="HATPase_c"/>
    <property type="match status" value="1"/>
</dbReference>
<keyword evidence="2" id="KW-0812">Transmembrane</keyword>
<feature type="compositionally biased region" description="Basic residues" evidence="1">
    <location>
        <begin position="371"/>
        <end position="382"/>
    </location>
</feature>
<dbReference type="EMBL" id="CP032514">
    <property type="protein sequence ID" value="AYD89223.1"/>
    <property type="molecule type" value="Genomic_DNA"/>
</dbReference>
<dbReference type="SUPFAM" id="SSF55874">
    <property type="entry name" value="ATPase domain of HSP90 chaperone/DNA topoisomerase II/histidine kinase"/>
    <property type="match status" value="1"/>
</dbReference>
<feature type="region of interest" description="Disordered" evidence="1">
    <location>
        <begin position="363"/>
        <end position="399"/>
    </location>
</feature>
<keyword evidence="4" id="KW-0808">Transferase</keyword>
<dbReference type="InterPro" id="IPR003594">
    <property type="entry name" value="HATPase_dom"/>
</dbReference>
<protein>
    <submittedName>
        <fullName evidence="4">Histidine kinase</fullName>
    </submittedName>
</protein>
<feature type="transmembrane region" description="Helical" evidence="2">
    <location>
        <begin position="55"/>
        <end position="74"/>
    </location>
</feature>
<evidence type="ECO:0000256" key="1">
    <source>
        <dbReference type="SAM" id="MobiDB-lite"/>
    </source>
</evidence>
<dbReference type="InterPro" id="IPR036890">
    <property type="entry name" value="HATPase_C_sf"/>
</dbReference>
<name>A0ABM6Z250_9ACTO</name>
<evidence type="ECO:0000313" key="5">
    <source>
        <dbReference type="Proteomes" id="UP000273001"/>
    </source>
</evidence>